<evidence type="ECO:0000313" key="4">
    <source>
        <dbReference type="Proteomes" id="UP000048984"/>
    </source>
</evidence>
<reference evidence="3 4" key="1">
    <citation type="submission" date="2015-09" db="EMBL/GenBank/DDBJ databases">
        <authorList>
            <person name="Jackson K.R."/>
            <person name="Lunt B.L."/>
            <person name="Fisher J.N.B."/>
            <person name="Gardner A.V."/>
            <person name="Bailey M.E."/>
            <person name="Deus L.M."/>
            <person name="Earl A.S."/>
            <person name="Gibby P.D."/>
            <person name="Hartmann K.A."/>
            <person name="Liu J.E."/>
            <person name="Manci A.M."/>
            <person name="Nielsen D.A."/>
            <person name="Solomon M.B."/>
            <person name="Breakwell D.P."/>
            <person name="Burnett S.H."/>
            <person name="Grose J.H."/>
        </authorList>
    </citation>
    <scope>NUCLEOTIDE SEQUENCE [LARGE SCALE GENOMIC DNA]</scope>
    <source>
        <strain evidence="3 4">16</strain>
    </source>
</reference>
<feature type="signal peptide" evidence="2">
    <location>
        <begin position="1"/>
        <end position="23"/>
    </location>
</feature>
<dbReference type="PANTHER" id="PTHR42779">
    <property type="entry name" value="PROTEIN YNJB"/>
    <property type="match status" value="1"/>
</dbReference>
<comment type="caution">
    <text evidence="3">The sequence shown here is derived from an EMBL/GenBank/DDBJ whole genome shotgun (WGS) entry which is preliminary data.</text>
</comment>
<name>A0A0P6VR61_9HYPH</name>
<gene>
    <name evidence="3" type="ORF">ABB55_16870</name>
</gene>
<feature type="chain" id="PRO_5006131724" description="ABC transporter substrate-binding protein" evidence="2">
    <location>
        <begin position="24"/>
        <end position="403"/>
    </location>
</feature>
<keyword evidence="4" id="KW-1185">Reference proteome</keyword>
<evidence type="ECO:0000256" key="1">
    <source>
        <dbReference type="ARBA" id="ARBA00022764"/>
    </source>
</evidence>
<dbReference type="Proteomes" id="UP000048984">
    <property type="component" value="Unassembled WGS sequence"/>
</dbReference>
<proteinExistence type="predicted"/>
<dbReference type="Pfam" id="PF13416">
    <property type="entry name" value="SBP_bac_8"/>
    <property type="match status" value="1"/>
</dbReference>
<accession>A0A0P6VR61</accession>
<dbReference type="RefSeq" id="WP_054359843.1">
    <property type="nucleotide sequence ID" value="NZ_LJYW01000001.1"/>
</dbReference>
<reference evidence="3 4" key="2">
    <citation type="submission" date="2015-10" db="EMBL/GenBank/DDBJ databases">
        <title>Draft Genome Sequence of Prosthecomicrobium hirschii ATCC 27832.</title>
        <authorList>
            <person name="Daniel J."/>
            <person name="Givan S.A."/>
            <person name="Brun Y.V."/>
            <person name="Brown P.J."/>
        </authorList>
    </citation>
    <scope>NUCLEOTIDE SEQUENCE [LARGE SCALE GENOMIC DNA]</scope>
    <source>
        <strain evidence="3 4">16</strain>
    </source>
</reference>
<dbReference type="Gene3D" id="3.40.190.10">
    <property type="entry name" value="Periplasmic binding protein-like II"/>
    <property type="match status" value="2"/>
</dbReference>
<protein>
    <recommendedName>
        <fullName evidence="5">ABC transporter substrate-binding protein</fullName>
    </recommendedName>
</protein>
<organism evidence="3 4">
    <name type="scientific">Prosthecodimorpha hirschii</name>
    <dbReference type="NCBI Taxonomy" id="665126"/>
    <lineage>
        <taxon>Bacteria</taxon>
        <taxon>Pseudomonadati</taxon>
        <taxon>Pseudomonadota</taxon>
        <taxon>Alphaproteobacteria</taxon>
        <taxon>Hyphomicrobiales</taxon>
        <taxon>Ancalomicrobiaceae</taxon>
        <taxon>Prosthecodimorpha</taxon>
    </lineage>
</organism>
<evidence type="ECO:0000256" key="2">
    <source>
        <dbReference type="SAM" id="SignalP"/>
    </source>
</evidence>
<sequence>MSRIATAVLPAFALLVSTGAAMAEPVSAHAGLDRTHFRQAVLPSLKPGVALTVYADEARFSRLFAEVVAPRFARSHGMVVRFVVKPSDVIIAELANARDAGVPAPADLVLLGERDQRRLIAAGLDAGLDLVGLLPNARDIGWTGATVADASHTGGATVPFHVARQVVAYDSAAVKPDQIADLAGLANYASVNPGRLGYARPSENGARASFAETVTIALASPVCLSRIYDTEMTPGAAADYAGGACGVPAVNYFRSLRLHASVTRTPAEVLLRLARGDVKVAVTGQDDIAEAAARGALPASIRVTTIPGQVAETVGLAVAGGTPNAGAALALADDLMSAAVQQAKLDRFGSASARPGIVPSSATASWFATPVAADPTVRNRPVSTLATAMQRRLAAEVAEFAAR</sequence>
<dbReference type="InterPro" id="IPR006059">
    <property type="entry name" value="SBP"/>
</dbReference>
<keyword evidence="1" id="KW-0574">Periplasm</keyword>
<dbReference type="EMBL" id="LJYW01000001">
    <property type="protein sequence ID" value="KPL53679.1"/>
    <property type="molecule type" value="Genomic_DNA"/>
</dbReference>
<dbReference type="AlphaFoldDB" id="A0A0P6VR61"/>
<dbReference type="SUPFAM" id="SSF53850">
    <property type="entry name" value="Periplasmic binding protein-like II"/>
    <property type="match status" value="1"/>
</dbReference>
<evidence type="ECO:0000313" key="3">
    <source>
        <dbReference type="EMBL" id="KPL53679.1"/>
    </source>
</evidence>
<dbReference type="PANTHER" id="PTHR42779:SF1">
    <property type="entry name" value="PROTEIN YNJB"/>
    <property type="match status" value="1"/>
</dbReference>
<keyword evidence="2" id="KW-0732">Signal</keyword>
<evidence type="ECO:0008006" key="5">
    <source>
        <dbReference type="Google" id="ProtNLM"/>
    </source>
</evidence>
<dbReference type="STRING" id="665126.ABB55_16870"/>